<dbReference type="EMBL" id="JASCZI010003010">
    <property type="protein sequence ID" value="MED6116595.1"/>
    <property type="molecule type" value="Genomic_DNA"/>
</dbReference>
<proteinExistence type="predicted"/>
<accession>A0ABU6QZ11</accession>
<organism evidence="1 2">
    <name type="scientific">Stylosanthes scabra</name>
    <dbReference type="NCBI Taxonomy" id="79078"/>
    <lineage>
        <taxon>Eukaryota</taxon>
        <taxon>Viridiplantae</taxon>
        <taxon>Streptophyta</taxon>
        <taxon>Embryophyta</taxon>
        <taxon>Tracheophyta</taxon>
        <taxon>Spermatophyta</taxon>
        <taxon>Magnoliopsida</taxon>
        <taxon>eudicotyledons</taxon>
        <taxon>Gunneridae</taxon>
        <taxon>Pentapetalae</taxon>
        <taxon>rosids</taxon>
        <taxon>fabids</taxon>
        <taxon>Fabales</taxon>
        <taxon>Fabaceae</taxon>
        <taxon>Papilionoideae</taxon>
        <taxon>50 kb inversion clade</taxon>
        <taxon>dalbergioids sensu lato</taxon>
        <taxon>Dalbergieae</taxon>
        <taxon>Pterocarpus clade</taxon>
        <taxon>Stylosanthes</taxon>
    </lineage>
</organism>
<name>A0ABU6QZ11_9FABA</name>
<evidence type="ECO:0000313" key="1">
    <source>
        <dbReference type="EMBL" id="MED6116595.1"/>
    </source>
</evidence>
<gene>
    <name evidence="1" type="ORF">PIB30_101687</name>
</gene>
<protein>
    <submittedName>
        <fullName evidence="1">Uncharacterized protein</fullName>
    </submittedName>
</protein>
<sequence length="119" mass="12622">MVSARLRIRSPARGRTLTLPSDIRPLHPRLSSSSGGIARILQQAIRGQEPTPTGNLPPVSVFPGWPTGVAGGYDLNLMISGPPVVPEVVPVCKLMGPPLIVTDADFTILNLASIPNRIK</sequence>
<comment type="caution">
    <text evidence="1">The sequence shown here is derived from an EMBL/GenBank/DDBJ whole genome shotgun (WGS) entry which is preliminary data.</text>
</comment>
<reference evidence="1 2" key="1">
    <citation type="journal article" date="2023" name="Plants (Basel)">
        <title>Bridging the Gap: Combining Genomics and Transcriptomics Approaches to Understand Stylosanthes scabra, an Orphan Legume from the Brazilian Caatinga.</title>
        <authorList>
            <person name="Ferreira-Neto J.R.C."/>
            <person name="da Silva M.D."/>
            <person name="Binneck E."/>
            <person name="de Melo N.F."/>
            <person name="da Silva R.H."/>
            <person name="de Melo A.L.T.M."/>
            <person name="Pandolfi V."/>
            <person name="Bustamante F.O."/>
            <person name="Brasileiro-Vidal A.C."/>
            <person name="Benko-Iseppon A.M."/>
        </authorList>
    </citation>
    <scope>NUCLEOTIDE SEQUENCE [LARGE SCALE GENOMIC DNA]</scope>
    <source>
        <tissue evidence="1">Leaves</tissue>
    </source>
</reference>
<evidence type="ECO:0000313" key="2">
    <source>
        <dbReference type="Proteomes" id="UP001341840"/>
    </source>
</evidence>
<keyword evidence="2" id="KW-1185">Reference proteome</keyword>
<dbReference type="Proteomes" id="UP001341840">
    <property type="component" value="Unassembled WGS sequence"/>
</dbReference>